<feature type="domain" description="Insertion element IS402-like" evidence="3">
    <location>
        <begin position="7"/>
        <end position="83"/>
    </location>
</feature>
<dbReference type="GO" id="GO:0004803">
    <property type="term" value="F:transposase activity"/>
    <property type="evidence" value="ECO:0007669"/>
    <property type="project" value="InterPro"/>
</dbReference>
<dbReference type="Proteomes" id="UP000588806">
    <property type="component" value="Unassembled WGS sequence"/>
</dbReference>
<proteinExistence type="predicted"/>
<dbReference type="GO" id="GO:0003677">
    <property type="term" value="F:DNA binding"/>
    <property type="evidence" value="ECO:0007669"/>
    <property type="project" value="InterPro"/>
</dbReference>
<dbReference type="InterPro" id="IPR025161">
    <property type="entry name" value="IS402-like_dom"/>
</dbReference>
<evidence type="ECO:0000256" key="1">
    <source>
        <dbReference type="SAM" id="MobiDB-lite"/>
    </source>
</evidence>
<reference evidence="4 5" key="2">
    <citation type="submission" date="2020-06" db="EMBL/GenBank/DDBJ databases">
        <title>Halomonas songnenensis sp. nov., a moderately halophilic bacterium isolated from saline and alkaline soils.</title>
        <authorList>
            <person name="Jiang J."/>
            <person name="Pan Y."/>
        </authorList>
    </citation>
    <scope>NUCLEOTIDE SEQUENCE [LARGE SCALE GENOMIC DNA]</scope>
    <source>
        <strain evidence="4 5">TBZ9</strain>
    </source>
</reference>
<keyword evidence="5" id="KW-1185">Reference proteome</keyword>
<dbReference type="PANTHER" id="PTHR30007:SF1">
    <property type="entry name" value="BLR1914 PROTEIN"/>
    <property type="match status" value="1"/>
</dbReference>
<dbReference type="NCBIfam" id="NF033580">
    <property type="entry name" value="transpos_IS5_3"/>
    <property type="match status" value="1"/>
</dbReference>
<evidence type="ECO:0000313" key="4">
    <source>
        <dbReference type="EMBL" id="NOG31042.1"/>
    </source>
</evidence>
<dbReference type="PANTHER" id="PTHR30007">
    <property type="entry name" value="PHP DOMAIN PROTEIN"/>
    <property type="match status" value="1"/>
</dbReference>
<protein>
    <submittedName>
        <fullName evidence="4">IS5 family transposase</fullName>
    </submittedName>
</protein>
<evidence type="ECO:0000259" key="2">
    <source>
        <dbReference type="Pfam" id="PF01609"/>
    </source>
</evidence>
<sequence length="267" mass="30669">MAKKIVPDELWNIVEPLLPPEPPKHEGGRPRISNRAALTGILFVLKSGIPWEMLPQEMGCGSGVTCWRRLRDWHDAGVWEKLHQTLLSHLQEAEQLDWDRACMDSASIKAKKKGSATGPNPTDRGRPGTKRHLLTDRQGTPLAVVLSGANMHDSIPLSVLLDTIKPVAGRSGRPRQRPTKLHADKAYDFARCRRACRRRHIQARIARRGVEDTQRLGRHRWVVERTFAWLEQMRRLATRYERRTDIHYAFTLIGCSLICFNRLKRQF</sequence>
<evidence type="ECO:0000313" key="5">
    <source>
        <dbReference type="Proteomes" id="UP000588806"/>
    </source>
</evidence>
<name>A0A7Y3TX40_9GAMM</name>
<feature type="region of interest" description="Disordered" evidence="1">
    <location>
        <begin position="109"/>
        <end position="133"/>
    </location>
</feature>
<dbReference type="Pfam" id="PF01609">
    <property type="entry name" value="DDE_Tnp_1"/>
    <property type="match status" value="1"/>
</dbReference>
<reference evidence="4 5" key="1">
    <citation type="submission" date="2020-05" db="EMBL/GenBank/DDBJ databases">
        <authorList>
            <person name="Ruan W."/>
            <person name="Jeon C.O."/>
            <person name="Chun B.H."/>
        </authorList>
    </citation>
    <scope>NUCLEOTIDE SEQUENCE [LARGE SCALE GENOMIC DNA]</scope>
    <source>
        <strain evidence="4 5">TBZ9</strain>
    </source>
</reference>
<dbReference type="Pfam" id="PF13340">
    <property type="entry name" value="DUF4096"/>
    <property type="match status" value="1"/>
</dbReference>
<dbReference type="InterPro" id="IPR002559">
    <property type="entry name" value="Transposase_11"/>
</dbReference>
<gene>
    <name evidence="4" type="ORF">HLB35_03375</name>
</gene>
<dbReference type="GO" id="GO:0006313">
    <property type="term" value="P:DNA transposition"/>
    <property type="evidence" value="ECO:0007669"/>
    <property type="project" value="InterPro"/>
</dbReference>
<accession>A0A7Y3TX40</accession>
<comment type="caution">
    <text evidence="4">The sequence shown here is derived from an EMBL/GenBank/DDBJ whole genome shotgun (WGS) entry which is preliminary data.</text>
</comment>
<dbReference type="AlphaFoldDB" id="A0A7Y3TX40"/>
<dbReference type="EMBL" id="JABFHI010000001">
    <property type="protein sequence ID" value="NOG31042.1"/>
    <property type="molecule type" value="Genomic_DNA"/>
</dbReference>
<evidence type="ECO:0000259" key="3">
    <source>
        <dbReference type="Pfam" id="PF13340"/>
    </source>
</evidence>
<organism evidence="4 5">
    <name type="scientific">Vreelandella azerica</name>
    <dbReference type="NCBI Taxonomy" id="2732867"/>
    <lineage>
        <taxon>Bacteria</taxon>
        <taxon>Pseudomonadati</taxon>
        <taxon>Pseudomonadota</taxon>
        <taxon>Gammaproteobacteria</taxon>
        <taxon>Oceanospirillales</taxon>
        <taxon>Halomonadaceae</taxon>
        <taxon>Vreelandella</taxon>
    </lineage>
</organism>
<dbReference type="RefSeq" id="WP_171701475.1">
    <property type="nucleotide sequence ID" value="NZ_JABFHI010000001.1"/>
</dbReference>
<feature type="domain" description="Transposase IS4-like" evidence="2">
    <location>
        <begin position="102"/>
        <end position="256"/>
    </location>
</feature>